<dbReference type="OrthoDB" id="1242812at2"/>
<gene>
    <name evidence="1" type="ORF">SAMN05421827_107118</name>
</gene>
<proteinExistence type="predicted"/>
<name>A0A1G7UTN4_9SPHI</name>
<dbReference type="Proteomes" id="UP000199643">
    <property type="component" value="Unassembled WGS sequence"/>
</dbReference>
<protein>
    <recommendedName>
        <fullName evidence="3">Lipoprotein</fullName>
    </recommendedName>
</protein>
<evidence type="ECO:0000313" key="2">
    <source>
        <dbReference type="Proteomes" id="UP000199643"/>
    </source>
</evidence>
<dbReference type="AlphaFoldDB" id="A0A1G7UTN4"/>
<accession>A0A1G7UTN4</accession>
<reference evidence="2" key="1">
    <citation type="submission" date="2016-10" db="EMBL/GenBank/DDBJ databases">
        <authorList>
            <person name="Varghese N."/>
            <person name="Submissions S."/>
        </authorList>
    </citation>
    <scope>NUCLEOTIDE SEQUENCE [LARGE SCALE GENOMIC DNA]</scope>
    <source>
        <strain evidence="2">DSM 17933</strain>
    </source>
</reference>
<evidence type="ECO:0000313" key="1">
    <source>
        <dbReference type="EMBL" id="SDG50965.1"/>
    </source>
</evidence>
<dbReference type="RefSeq" id="WP_143009063.1">
    <property type="nucleotide sequence ID" value="NZ_FNCH01000007.1"/>
</dbReference>
<dbReference type="PROSITE" id="PS51257">
    <property type="entry name" value="PROKAR_LIPOPROTEIN"/>
    <property type="match status" value="1"/>
</dbReference>
<organism evidence="1 2">
    <name type="scientific">Pedobacter terrae</name>
    <dbReference type="NCBI Taxonomy" id="405671"/>
    <lineage>
        <taxon>Bacteria</taxon>
        <taxon>Pseudomonadati</taxon>
        <taxon>Bacteroidota</taxon>
        <taxon>Sphingobacteriia</taxon>
        <taxon>Sphingobacteriales</taxon>
        <taxon>Sphingobacteriaceae</taxon>
        <taxon>Pedobacter</taxon>
    </lineage>
</organism>
<keyword evidence="2" id="KW-1185">Reference proteome</keyword>
<sequence>MMKSLQKVTLFFGITLTITACQNKESRKKTLPVDTVVHQTEVSPQVQPTNSDPVFPGTGNTIKDFVPANYKMDLEAAGDLNNDGVKDAVIVLINTRDTTALRPTLVLFKQGTKYNLYSKSFSAVEPKYRGDGYPVYDHEDVGIDSGKLVISMQATGPAGSIESTYKYINKALVLTQINAFSMGAGGQTDQKIDLLKGTYTQTDINTMKEDMPSTTNTKSYKIPTVLFKDSDPSELMTKAFDQLGN</sequence>
<evidence type="ECO:0008006" key="3">
    <source>
        <dbReference type="Google" id="ProtNLM"/>
    </source>
</evidence>
<dbReference type="STRING" id="405671.SAMN05421827_107118"/>
<dbReference type="EMBL" id="FNCH01000007">
    <property type="protein sequence ID" value="SDG50965.1"/>
    <property type="molecule type" value="Genomic_DNA"/>
</dbReference>